<dbReference type="InterPro" id="IPR046742">
    <property type="entry name" value="DUF6792"/>
</dbReference>
<sequence>MPLDKITKEEIWMRLVNSEYGNNPEKMEETFRTIYLEETGELFEGEVEVFHSSDSNVTRKINSNYDGTALSISSGGEQNLYVISQGTQGMEDWLYNIKGPFAGIAVDQVEAAKGFTDDAITHFNIDTNKSDVISFNHSLGLHNSGMTALTDGTFDEVYGVNGLMLSPYELAQYDVEFAKLVQDEFNLRRITEIQDVPLEDIKKFALDYYGERDVKIHNTVSEDDPLYSISEKFGFITEFSETKIIDTNPNVSGLKEMIDKIPAPVIESLRVLATDYAEGDEKGGFNQSMNQLLGANIESLDEYSISGAIKWYREHPEEVDQTISGLNDNLPRVLENIRLMEENSEVIFDELYKGGYITADQKKVMIEELGNLEKELTNLQEAIQYNVDMHDDDGWFDKIRRGLGDAGLAAVAAILYFKIPNILDRIKESGTLESLEGIVDSHSIPEMLNALAKGNRSYVGKDLVFTSDAGGGDPIKVNMSAAMRLYTQGVTSLEVKQTLITELETLVRDEIEFAYKDEKWKVMREIYNVESSPSSYAHELGQYRFPSYKISSVNVLHEIYPLEQADLDEEIAEMKYSVDTGFSYIENYRKAIEELFKEDEEVSALFDLSRRI</sequence>
<name>A0AAX2EII6_9BACI</name>
<proteinExistence type="predicted"/>
<feature type="domain" description="DUF6792" evidence="1">
    <location>
        <begin position="19"/>
        <end position="227"/>
    </location>
</feature>
<dbReference type="EMBL" id="FOCD01000004">
    <property type="protein sequence ID" value="SEN88740.1"/>
    <property type="molecule type" value="Genomic_DNA"/>
</dbReference>
<evidence type="ECO:0000259" key="1">
    <source>
        <dbReference type="Pfam" id="PF20591"/>
    </source>
</evidence>
<dbReference type="Proteomes" id="UP000199735">
    <property type="component" value="Unassembled WGS sequence"/>
</dbReference>
<comment type="caution">
    <text evidence="2">The sequence shown here is derived from an EMBL/GenBank/DDBJ whole genome shotgun (WGS) entry which is preliminary data.</text>
</comment>
<gene>
    <name evidence="2" type="ORF">SAMN04489762_2996</name>
</gene>
<accession>A0AAX2EII6</accession>
<dbReference type="AlphaFoldDB" id="A0AAX2EII6"/>
<reference evidence="2 3" key="1">
    <citation type="submission" date="2016-10" db="EMBL/GenBank/DDBJ databases">
        <authorList>
            <person name="Varghese N."/>
            <person name="Submissions S."/>
        </authorList>
    </citation>
    <scope>NUCLEOTIDE SEQUENCE [LARGE SCALE GENOMIC DNA]</scope>
    <source>
        <strain evidence="2 3">DSM 21619</strain>
    </source>
</reference>
<dbReference type="Pfam" id="PF20591">
    <property type="entry name" value="DUF6792"/>
    <property type="match status" value="1"/>
</dbReference>
<organism evidence="2 3">
    <name type="scientific">Terribacillus saccharophilus</name>
    <dbReference type="NCBI Taxonomy" id="361277"/>
    <lineage>
        <taxon>Bacteria</taxon>
        <taxon>Bacillati</taxon>
        <taxon>Bacillota</taxon>
        <taxon>Bacilli</taxon>
        <taxon>Bacillales</taxon>
        <taxon>Bacillaceae</taxon>
        <taxon>Terribacillus</taxon>
    </lineage>
</organism>
<dbReference type="RefSeq" id="WP_093881237.1">
    <property type="nucleotide sequence ID" value="NZ_FOCD01000004.1"/>
</dbReference>
<evidence type="ECO:0000313" key="3">
    <source>
        <dbReference type="Proteomes" id="UP000199735"/>
    </source>
</evidence>
<evidence type="ECO:0000313" key="2">
    <source>
        <dbReference type="EMBL" id="SEN88740.1"/>
    </source>
</evidence>
<protein>
    <recommendedName>
        <fullName evidence="1">DUF6792 domain-containing protein</fullName>
    </recommendedName>
</protein>